<sequence>MQSYKENSGAGEKASSGSPNPNPNSNLNPDNSADGETSPRTGLCTPNRTPFTNLNQCDADLALARALQEQERAYMILGLNRLGGTYYVSSDGGSYVEEDELEDPDQAEEGHGSVVGSDYGEDAFDANESGIDPADFSDDEAYARALQDAEEQDIAARLMALAGLNDWGTVEHGGQDSQNQVAWEGVDPDDLSYEELVALGELVGNESRGLSVDTIASLPTVSYKSQTGEDGDSEQCIICRLEYEDGDALVVLSCKHRYHSECINKWLQLNKVCPVCNAEVLSTGSGLS</sequence>
<evidence type="ECO:0000259" key="3">
    <source>
        <dbReference type="PROSITE" id="PS50089"/>
    </source>
</evidence>
<dbReference type="PROSITE" id="PS50089">
    <property type="entry name" value="ZF_RING_2"/>
    <property type="match status" value="1"/>
</dbReference>
<feature type="compositionally biased region" description="Acidic residues" evidence="2">
    <location>
        <begin position="96"/>
        <end position="107"/>
    </location>
</feature>
<dbReference type="InterPro" id="IPR001841">
    <property type="entry name" value="Znf_RING"/>
</dbReference>
<gene>
    <name evidence="4" type="ORF">HPP92_025575</name>
</gene>
<keyword evidence="1" id="KW-0863">Zinc-finger</keyword>
<evidence type="ECO:0000256" key="1">
    <source>
        <dbReference type="PROSITE-ProRule" id="PRU00175"/>
    </source>
</evidence>
<dbReference type="FunFam" id="3.30.40.10:FF:000417">
    <property type="entry name" value="E3 ubiquitin ligase BIG BROTHER-related"/>
    <property type="match status" value="1"/>
</dbReference>
<evidence type="ECO:0000313" key="4">
    <source>
        <dbReference type="EMBL" id="KAG0454271.1"/>
    </source>
</evidence>
<dbReference type="OrthoDB" id="8062037at2759"/>
<proteinExistence type="predicted"/>
<feature type="compositionally biased region" description="Polar residues" evidence="2">
    <location>
        <begin position="34"/>
        <end position="51"/>
    </location>
</feature>
<keyword evidence="1" id="KW-0479">Metal-binding</keyword>
<dbReference type="Pfam" id="PF13639">
    <property type="entry name" value="zf-RING_2"/>
    <property type="match status" value="1"/>
</dbReference>
<dbReference type="InterPro" id="IPR043312">
    <property type="entry name" value="AtBBR-like"/>
</dbReference>
<dbReference type="PANTHER" id="PTHR47530:SF4">
    <property type="entry name" value="E3 UBIQUITIN LIGASE BIG BROTHER-RELATED"/>
    <property type="match status" value="1"/>
</dbReference>
<evidence type="ECO:0000313" key="5">
    <source>
        <dbReference type="Proteomes" id="UP000639772"/>
    </source>
</evidence>
<reference evidence="4 5" key="1">
    <citation type="journal article" date="2020" name="Nat. Food">
        <title>A phased Vanilla planifolia genome enables genetic improvement of flavour and production.</title>
        <authorList>
            <person name="Hasing T."/>
            <person name="Tang H."/>
            <person name="Brym M."/>
            <person name="Khazi F."/>
            <person name="Huang T."/>
            <person name="Chambers A.H."/>
        </authorList>
    </citation>
    <scope>NUCLEOTIDE SEQUENCE [LARGE SCALE GENOMIC DNA]</scope>
    <source>
        <tissue evidence="4">Leaf</tissue>
    </source>
</reference>
<dbReference type="GO" id="GO:0008270">
    <property type="term" value="F:zinc ion binding"/>
    <property type="evidence" value="ECO:0007669"/>
    <property type="project" value="UniProtKB-KW"/>
</dbReference>
<dbReference type="SMART" id="SM00184">
    <property type="entry name" value="RING"/>
    <property type="match status" value="1"/>
</dbReference>
<feature type="region of interest" description="Disordered" evidence="2">
    <location>
        <begin position="1"/>
        <end position="51"/>
    </location>
</feature>
<name>A0A835UCG9_VANPL</name>
<dbReference type="AlphaFoldDB" id="A0A835UCG9"/>
<dbReference type="Proteomes" id="UP000639772">
    <property type="component" value="Unassembled WGS sequence"/>
</dbReference>
<feature type="domain" description="RING-type" evidence="3">
    <location>
        <begin position="236"/>
        <end position="277"/>
    </location>
</feature>
<dbReference type="EMBL" id="JADCNM010000014">
    <property type="protein sequence ID" value="KAG0454271.1"/>
    <property type="molecule type" value="Genomic_DNA"/>
</dbReference>
<dbReference type="InterPro" id="IPR013083">
    <property type="entry name" value="Znf_RING/FYVE/PHD"/>
</dbReference>
<dbReference type="Gene3D" id="3.30.40.10">
    <property type="entry name" value="Zinc/RING finger domain, C3HC4 (zinc finger)"/>
    <property type="match status" value="1"/>
</dbReference>
<accession>A0A835UCG9</accession>
<protein>
    <recommendedName>
        <fullName evidence="3">RING-type domain-containing protein</fullName>
    </recommendedName>
</protein>
<organism evidence="4 5">
    <name type="scientific">Vanilla planifolia</name>
    <name type="common">Vanilla</name>
    <dbReference type="NCBI Taxonomy" id="51239"/>
    <lineage>
        <taxon>Eukaryota</taxon>
        <taxon>Viridiplantae</taxon>
        <taxon>Streptophyta</taxon>
        <taxon>Embryophyta</taxon>
        <taxon>Tracheophyta</taxon>
        <taxon>Spermatophyta</taxon>
        <taxon>Magnoliopsida</taxon>
        <taxon>Liliopsida</taxon>
        <taxon>Asparagales</taxon>
        <taxon>Orchidaceae</taxon>
        <taxon>Vanilloideae</taxon>
        <taxon>Vanilleae</taxon>
        <taxon>Vanilla</taxon>
    </lineage>
</organism>
<feature type="region of interest" description="Disordered" evidence="2">
    <location>
        <begin position="95"/>
        <end position="136"/>
    </location>
</feature>
<dbReference type="SUPFAM" id="SSF57850">
    <property type="entry name" value="RING/U-box"/>
    <property type="match status" value="1"/>
</dbReference>
<feature type="compositionally biased region" description="Low complexity" evidence="2">
    <location>
        <begin position="15"/>
        <end position="32"/>
    </location>
</feature>
<dbReference type="PANTHER" id="PTHR47530">
    <property type="entry name" value="E3 UBIQUITIN LIGASE BIG BROTHER-RELATED"/>
    <property type="match status" value="1"/>
</dbReference>
<evidence type="ECO:0000256" key="2">
    <source>
        <dbReference type="SAM" id="MobiDB-lite"/>
    </source>
</evidence>
<keyword evidence="1" id="KW-0862">Zinc</keyword>
<comment type="caution">
    <text evidence="4">The sequence shown here is derived from an EMBL/GenBank/DDBJ whole genome shotgun (WGS) entry which is preliminary data.</text>
</comment>